<protein>
    <submittedName>
        <fullName evidence="5">SCO family protein</fullName>
    </submittedName>
</protein>
<dbReference type="CDD" id="cd02968">
    <property type="entry name" value="SCO"/>
    <property type="match status" value="1"/>
</dbReference>
<dbReference type="SUPFAM" id="SSF52833">
    <property type="entry name" value="Thioredoxin-like"/>
    <property type="match status" value="1"/>
</dbReference>
<dbReference type="EMBL" id="OZ026884">
    <property type="protein sequence ID" value="CAL1240389.1"/>
    <property type="molecule type" value="Genomic_DNA"/>
</dbReference>
<evidence type="ECO:0000313" key="5">
    <source>
        <dbReference type="EMBL" id="CAL1240389.1"/>
    </source>
</evidence>
<dbReference type="InterPro" id="IPR003782">
    <property type="entry name" value="SCO1/SenC"/>
</dbReference>
<accession>A0ABP1C7Y1</accession>
<dbReference type="PROSITE" id="PS51352">
    <property type="entry name" value="THIOREDOXIN_2"/>
    <property type="match status" value="1"/>
</dbReference>
<evidence type="ECO:0000259" key="4">
    <source>
        <dbReference type="PROSITE" id="PS51352"/>
    </source>
</evidence>
<feature type="chain" id="PRO_5046570333" evidence="3">
    <location>
        <begin position="23"/>
        <end position="207"/>
    </location>
</feature>
<dbReference type="InterPro" id="IPR036249">
    <property type="entry name" value="Thioredoxin-like_sf"/>
</dbReference>
<keyword evidence="6" id="KW-1185">Reference proteome</keyword>
<organism evidence="5 6">
    <name type="scientific">Candidatus Methylocalor cossyra</name>
    <dbReference type="NCBI Taxonomy" id="3108543"/>
    <lineage>
        <taxon>Bacteria</taxon>
        <taxon>Pseudomonadati</taxon>
        <taxon>Pseudomonadota</taxon>
        <taxon>Gammaproteobacteria</taxon>
        <taxon>Methylococcales</taxon>
        <taxon>Methylococcaceae</taxon>
        <taxon>Candidatus Methylocalor</taxon>
    </lineage>
</organism>
<gene>
    <name evidence="5" type="ORF">MECH1_V1_1613</name>
</gene>
<feature type="domain" description="Thioredoxin" evidence="4">
    <location>
        <begin position="37"/>
        <end position="201"/>
    </location>
</feature>
<dbReference type="Pfam" id="PF02630">
    <property type="entry name" value="SCO1-SenC"/>
    <property type="match status" value="1"/>
</dbReference>
<evidence type="ECO:0000256" key="3">
    <source>
        <dbReference type="SAM" id="SignalP"/>
    </source>
</evidence>
<dbReference type="Proteomes" id="UP001497493">
    <property type="component" value="Chromosome"/>
</dbReference>
<dbReference type="PANTHER" id="PTHR12151">
    <property type="entry name" value="ELECTRON TRANSPORT PROTIN SCO1/SENC FAMILY MEMBER"/>
    <property type="match status" value="1"/>
</dbReference>
<keyword evidence="3" id="KW-0732">Signal</keyword>
<evidence type="ECO:0000256" key="2">
    <source>
        <dbReference type="ARBA" id="ARBA00023008"/>
    </source>
</evidence>
<evidence type="ECO:0000256" key="1">
    <source>
        <dbReference type="ARBA" id="ARBA00010996"/>
    </source>
</evidence>
<feature type="signal peptide" evidence="3">
    <location>
        <begin position="1"/>
        <end position="22"/>
    </location>
</feature>
<sequence>MRRWMVALVASLAVALGQPAAAEGTARGWELSKAPRLSVIAPAPDFTLEDSARQPVRLADYRGRVVLLSFIFTSCPSACPLITRRIAALQERLLDDRLLGSQVVLLSVTVDPDTDTPAVLSAYAKRHRADPSGWRFLRETPEKTRAVLQAYDEWVTRLPEGGIDHPARVYLIDQDGRIREIYSLAFFDERQALIDIRSLLTPPRGAQ</sequence>
<dbReference type="Gene3D" id="3.40.30.10">
    <property type="entry name" value="Glutaredoxin"/>
    <property type="match status" value="1"/>
</dbReference>
<comment type="similarity">
    <text evidence="1">Belongs to the SCO1/2 family.</text>
</comment>
<evidence type="ECO:0000313" key="6">
    <source>
        <dbReference type="Proteomes" id="UP001497493"/>
    </source>
</evidence>
<dbReference type="InterPro" id="IPR013766">
    <property type="entry name" value="Thioredoxin_domain"/>
</dbReference>
<name>A0ABP1C7Y1_9GAMM</name>
<reference evidence="5 6" key="1">
    <citation type="submission" date="2024-04" db="EMBL/GenBank/DDBJ databases">
        <authorList>
            <person name="Cremers G."/>
        </authorList>
    </citation>
    <scope>NUCLEOTIDE SEQUENCE [LARGE SCALE GENOMIC DNA]</scope>
    <source>
        <strain evidence="5">MeCH1-AG</strain>
    </source>
</reference>
<dbReference type="PANTHER" id="PTHR12151:SF25">
    <property type="entry name" value="LINALOOL DEHYDRATASE_ISOMERASE DOMAIN-CONTAINING PROTEIN"/>
    <property type="match status" value="1"/>
</dbReference>
<proteinExistence type="inferred from homology"/>
<keyword evidence="2" id="KW-0186">Copper</keyword>